<evidence type="ECO:0000256" key="1">
    <source>
        <dbReference type="SAM" id="Phobius"/>
    </source>
</evidence>
<organism evidence="2 3">
    <name type="scientific">Meloidogyne enterolobii</name>
    <name type="common">Root-knot nematode worm</name>
    <name type="synonym">Meloidogyne mayaguensis</name>
    <dbReference type="NCBI Taxonomy" id="390850"/>
    <lineage>
        <taxon>Eukaryota</taxon>
        <taxon>Metazoa</taxon>
        <taxon>Ecdysozoa</taxon>
        <taxon>Nematoda</taxon>
        <taxon>Chromadorea</taxon>
        <taxon>Rhabditida</taxon>
        <taxon>Tylenchina</taxon>
        <taxon>Tylenchomorpha</taxon>
        <taxon>Tylenchoidea</taxon>
        <taxon>Meloidogynidae</taxon>
        <taxon>Meloidogyninae</taxon>
        <taxon>Meloidogyne</taxon>
    </lineage>
</organism>
<keyword evidence="1" id="KW-0472">Membrane</keyword>
<proteinExistence type="predicted"/>
<protein>
    <submittedName>
        <fullName evidence="2">Uncharacterized protein</fullName>
    </submittedName>
</protein>
<dbReference type="EMBL" id="CAJEWN010000019">
    <property type="protein sequence ID" value="CAD2137041.1"/>
    <property type="molecule type" value="Genomic_DNA"/>
</dbReference>
<gene>
    <name evidence="2" type="ORF">MENT_LOCUS5293</name>
</gene>
<feature type="transmembrane region" description="Helical" evidence="1">
    <location>
        <begin position="20"/>
        <end position="40"/>
    </location>
</feature>
<dbReference type="AlphaFoldDB" id="A0A6V7TW35"/>
<evidence type="ECO:0000313" key="3">
    <source>
        <dbReference type="Proteomes" id="UP000580250"/>
    </source>
</evidence>
<keyword evidence="1" id="KW-1133">Transmembrane helix</keyword>
<keyword evidence="1" id="KW-0812">Transmembrane</keyword>
<comment type="caution">
    <text evidence="2">The sequence shown here is derived from an EMBL/GenBank/DDBJ whole genome shotgun (WGS) entry which is preliminary data.</text>
</comment>
<reference evidence="2 3" key="1">
    <citation type="submission" date="2020-08" db="EMBL/GenBank/DDBJ databases">
        <authorList>
            <person name="Koutsovoulos G."/>
            <person name="Danchin GJ E."/>
        </authorList>
    </citation>
    <scope>NUCLEOTIDE SEQUENCE [LARGE SCALE GENOMIC DNA]</scope>
</reference>
<sequence>MMALLPFSGFASTTHICNFSLSQLLFTLFIFKFIFIKRILILQIHINRYE</sequence>
<accession>A0A6V7TW35</accession>
<dbReference type="Proteomes" id="UP000580250">
    <property type="component" value="Unassembled WGS sequence"/>
</dbReference>
<evidence type="ECO:0000313" key="2">
    <source>
        <dbReference type="EMBL" id="CAD2137041.1"/>
    </source>
</evidence>
<name>A0A6V7TW35_MELEN</name>